<proteinExistence type="predicted"/>
<keyword evidence="1" id="KW-1133">Transmembrane helix</keyword>
<organism evidence="2 3">
    <name type="scientific">Heyndrickxia acidicola</name>
    <dbReference type="NCBI Taxonomy" id="209389"/>
    <lineage>
        <taxon>Bacteria</taxon>
        <taxon>Bacillati</taxon>
        <taxon>Bacillota</taxon>
        <taxon>Bacilli</taxon>
        <taxon>Bacillales</taxon>
        <taxon>Bacillaceae</taxon>
        <taxon>Heyndrickxia</taxon>
    </lineage>
</organism>
<reference evidence="2 3" key="1">
    <citation type="submission" date="2023-03" db="EMBL/GenBank/DDBJ databases">
        <title>Bacillus Genome Sequencing.</title>
        <authorList>
            <person name="Dunlap C."/>
        </authorList>
    </citation>
    <scope>NUCLEOTIDE SEQUENCE [LARGE SCALE GENOMIC DNA]</scope>
    <source>
        <strain evidence="2 3">B-23453</strain>
    </source>
</reference>
<sequence>MRLGQVLYFGLFVRMGMVVYATHNIPGTLTTFASTIGGVFAVASSTLIGQAIGEKKGQDIKEYRKWGYILSAVFMTFVTVTLAVTSP</sequence>
<protein>
    <submittedName>
        <fullName evidence="2">Uncharacterized protein</fullName>
    </submittedName>
</protein>
<evidence type="ECO:0000313" key="2">
    <source>
        <dbReference type="EMBL" id="MED1201701.1"/>
    </source>
</evidence>
<dbReference type="EMBL" id="JARMAB010000002">
    <property type="protein sequence ID" value="MED1201701.1"/>
    <property type="molecule type" value="Genomic_DNA"/>
</dbReference>
<keyword evidence="3" id="KW-1185">Reference proteome</keyword>
<comment type="caution">
    <text evidence="2">The sequence shown here is derived from an EMBL/GenBank/DDBJ whole genome shotgun (WGS) entry which is preliminary data.</text>
</comment>
<evidence type="ECO:0000313" key="3">
    <source>
        <dbReference type="Proteomes" id="UP001341444"/>
    </source>
</evidence>
<keyword evidence="1" id="KW-0472">Membrane</keyword>
<dbReference type="Proteomes" id="UP001341444">
    <property type="component" value="Unassembled WGS sequence"/>
</dbReference>
<dbReference type="RefSeq" id="WP_066263567.1">
    <property type="nucleotide sequence ID" value="NZ_JARMAB010000002.1"/>
</dbReference>
<name>A0ABU6MAK5_9BACI</name>
<accession>A0ABU6MAK5</accession>
<keyword evidence="1" id="KW-0812">Transmembrane</keyword>
<evidence type="ECO:0000256" key="1">
    <source>
        <dbReference type="SAM" id="Phobius"/>
    </source>
</evidence>
<feature type="transmembrane region" description="Helical" evidence="1">
    <location>
        <begin position="65"/>
        <end position="84"/>
    </location>
</feature>
<gene>
    <name evidence="2" type="ORF">P4T90_01200</name>
</gene>
<feature type="transmembrane region" description="Helical" evidence="1">
    <location>
        <begin position="31"/>
        <end position="53"/>
    </location>
</feature>